<evidence type="ECO:0000313" key="4">
    <source>
        <dbReference type="EMBL" id="CAB4952884.1"/>
    </source>
</evidence>
<dbReference type="PANTHER" id="PTHR30023">
    <property type="entry name" value="D-ALANYL-D-ALANINE CARBOXYPEPTIDASE"/>
    <property type="match status" value="1"/>
</dbReference>
<dbReference type="PANTHER" id="PTHR30023:SF0">
    <property type="entry name" value="PENICILLIN-SENSITIVE CARBOXYPEPTIDASE A"/>
    <property type="match status" value="1"/>
</dbReference>
<dbReference type="InterPro" id="IPR012338">
    <property type="entry name" value="Beta-lactam/transpept-like"/>
</dbReference>
<feature type="compositionally biased region" description="Low complexity" evidence="3">
    <location>
        <begin position="228"/>
        <end position="240"/>
    </location>
</feature>
<name>A0A6J7KFZ6_9ZZZZ</name>
<dbReference type="SUPFAM" id="SSF56601">
    <property type="entry name" value="beta-lactamase/transpeptidase-like"/>
    <property type="match status" value="1"/>
</dbReference>
<comment type="similarity">
    <text evidence="1">Belongs to the peptidase S13 family.</text>
</comment>
<protein>
    <submittedName>
        <fullName evidence="4">Unannotated protein</fullName>
    </submittedName>
</protein>
<dbReference type="EMBL" id="CAFBNO010000016">
    <property type="protein sequence ID" value="CAB4952884.1"/>
    <property type="molecule type" value="Genomic_DNA"/>
</dbReference>
<gene>
    <name evidence="4" type="ORF">UFOPK3837_00553</name>
</gene>
<keyword evidence="2" id="KW-0378">Hydrolase</keyword>
<dbReference type="GO" id="GO:0004185">
    <property type="term" value="F:serine-type carboxypeptidase activity"/>
    <property type="evidence" value="ECO:0007669"/>
    <property type="project" value="InterPro"/>
</dbReference>
<dbReference type="AlphaFoldDB" id="A0A6J7KFZ6"/>
<dbReference type="GO" id="GO:0000270">
    <property type="term" value="P:peptidoglycan metabolic process"/>
    <property type="evidence" value="ECO:0007669"/>
    <property type="project" value="TreeGrafter"/>
</dbReference>
<accession>A0A6J7KFZ6</accession>
<feature type="region of interest" description="Disordered" evidence="3">
    <location>
        <begin position="221"/>
        <end position="244"/>
    </location>
</feature>
<organism evidence="4">
    <name type="scientific">freshwater metagenome</name>
    <dbReference type="NCBI Taxonomy" id="449393"/>
    <lineage>
        <taxon>unclassified sequences</taxon>
        <taxon>metagenomes</taxon>
        <taxon>ecological metagenomes</taxon>
    </lineage>
</organism>
<dbReference type="PRINTS" id="PR00922">
    <property type="entry name" value="DADACBPTASE3"/>
</dbReference>
<reference evidence="4" key="1">
    <citation type="submission" date="2020-05" db="EMBL/GenBank/DDBJ databases">
        <authorList>
            <person name="Chiriac C."/>
            <person name="Salcher M."/>
            <person name="Ghai R."/>
            <person name="Kavagutti S V."/>
        </authorList>
    </citation>
    <scope>NUCLEOTIDE SEQUENCE</scope>
</reference>
<sequence>MTEEKGGFRFYKQVGIGALSGLLVLALIILGMSFTAASSPKATETPAPSSSATPTPTPTSTLARTCKVGEAATDPLLASLQAVVVNPATDEVLFDRGSTTPAATASTMKLLTAGAALMALGPNYRVSTKVYADPANPGTIILVGSGDPTLSRTKAGQQSVYKDAPKLSDLAVQVNAWATANNVSTITNIVLDSSLFVGPSWEPSWERSEQSKGYMSEVTALEIDGDRSSPSSKDSPRSTTPVMNAGKAFKTALGAVARTATLAEGKLPANSPTTIATVQSQPISTWIKHMLQTSDNTEAEYLARLVAIKEGLNPAFGSIDLAIKKALLSTGLDTTGVVLKDGSGLSDNNRVAPIVLAKFLKLVLNSYADFDVIKQGLPVANESGSLAARFNGKNLDASGHILAKTGWIKHGYTLAGIINAKDGTPLLFVIYALGTVTGETNSAIDTLATAFYRCGNKLSNQ</sequence>
<evidence type="ECO:0000256" key="1">
    <source>
        <dbReference type="ARBA" id="ARBA00006096"/>
    </source>
</evidence>
<proteinExistence type="inferred from homology"/>
<dbReference type="InterPro" id="IPR000667">
    <property type="entry name" value="Peptidase_S13"/>
</dbReference>
<dbReference type="Pfam" id="PF02113">
    <property type="entry name" value="Peptidase_S13"/>
    <property type="match status" value="2"/>
</dbReference>
<dbReference type="GO" id="GO:0006508">
    <property type="term" value="P:proteolysis"/>
    <property type="evidence" value="ECO:0007669"/>
    <property type="project" value="InterPro"/>
</dbReference>
<evidence type="ECO:0000256" key="3">
    <source>
        <dbReference type="SAM" id="MobiDB-lite"/>
    </source>
</evidence>
<evidence type="ECO:0000256" key="2">
    <source>
        <dbReference type="ARBA" id="ARBA00022801"/>
    </source>
</evidence>
<feature type="region of interest" description="Disordered" evidence="3">
    <location>
        <begin position="40"/>
        <end position="61"/>
    </location>
</feature>
<dbReference type="Gene3D" id="3.40.710.10">
    <property type="entry name" value="DD-peptidase/beta-lactamase superfamily"/>
    <property type="match status" value="2"/>
</dbReference>